<organism evidence="3 4">
    <name type="scientific">Alkalicoccobacillus porphyridii</name>
    <dbReference type="NCBI Taxonomy" id="2597270"/>
    <lineage>
        <taxon>Bacteria</taxon>
        <taxon>Bacillati</taxon>
        <taxon>Bacillota</taxon>
        <taxon>Bacilli</taxon>
        <taxon>Bacillales</taxon>
        <taxon>Bacillaceae</taxon>
        <taxon>Alkalicoccobacillus</taxon>
    </lineage>
</organism>
<feature type="domain" description="HTH cro/C1-type" evidence="2">
    <location>
        <begin position="6"/>
        <end position="60"/>
    </location>
</feature>
<dbReference type="CDD" id="cd00093">
    <property type="entry name" value="HTH_XRE"/>
    <property type="match status" value="1"/>
</dbReference>
<name>A0A554A402_9BACI</name>
<comment type="caution">
    <text evidence="3">The sequence shown here is derived from an EMBL/GenBank/DDBJ whole genome shotgun (WGS) entry which is preliminary data.</text>
</comment>
<reference evidence="3 4" key="1">
    <citation type="submission" date="2019-07" db="EMBL/GenBank/DDBJ databases">
        <authorList>
            <person name="Park Y.J."/>
            <person name="Jeong S.E."/>
            <person name="Jung H.S."/>
        </authorList>
    </citation>
    <scope>NUCLEOTIDE SEQUENCE [LARGE SCALE GENOMIC DNA]</scope>
    <source>
        <strain evidence="4">P16(2019)</strain>
    </source>
</reference>
<gene>
    <name evidence="3" type="ORF">FN960_02375</name>
</gene>
<dbReference type="EMBL" id="VLXZ01000001">
    <property type="protein sequence ID" value="TSB48420.1"/>
    <property type="molecule type" value="Genomic_DNA"/>
</dbReference>
<accession>A0A554A402</accession>
<dbReference type="RefSeq" id="WP_143846765.1">
    <property type="nucleotide sequence ID" value="NZ_VLXZ01000001.1"/>
</dbReference>
<dbReference type="PANTHER" id="PTHR46558:SF6">
    <property type="entry name" value="TRANSCRIPTIONAL REGULATOR, PBSX FAMILY"/>
    <property type="match status" value="1"/>
</dbReference>
<dbReference type="Gene3D" id="1.10.260.40">
    <property type="entry name" value="lambda repressor-like DNA-binding domains"/>
    <property type="match status" value="1"/>
</dbReference>
<dbReference type="InterPro" id="IPR010982">
    <property type="entry name" value="Lambda_DNA-bd_dom_sf"/>
</dbReference>
<evidence type="ECO:0000256" key="1">
    <source>
        <dbReference type="ARBA" id="ARBA00023125"/>
    </source>
</evidence>
<evidence type="ECO:0000313" key="3">
    <source>
        <dbReference type="EMBL" id="TSB48420.1"/>
    </source>
</evidence>
<evidence type="ECO:0000259" key="2">
    <source>
        <dbReference type="PROSITE" id="PS50943"/>
    </source>
</evidence>
<dbReference type="InterPro" id="IPR001387">
    <property type="entry name" value="Cro/C1-type_HTH"/>
</dbReference>
<keyword evidence="1" id="KW-0238">DNA-binding</keyword>
<evidence type="ECO:0000313" key="4">
    <source>
        <dbReference type="Proteomes" id="UP000318521"/>
    </source>
</evidence>
<proteinExistence type="predicted"/>
<sequence length="71" mass="8130">MLRNRVRELRARHDYTQADLAEKIGATRQTVGMIEKADYAPSVVLALRIAAVFRVSLEDVFWLEGEEQPND</sequence>
<keyword evidence="4" id="KW-1185">Reference proteome</keyword>
<dbReference type="PANTHER" id="PTHR46558">
    <property type="entry name" value="TRACRIPTIONAL REGULATORY PROTEIN-RELATED-RELATED"/>
    <property type="match status" value="1"/>
</dbReference>
<dbReference type="SUPFAM" id="SSF47413">
    <property type="entry name" value="lambda repressor-like DNA-binding domains"/>
    <property type="match status" value="1"/>
</dbReference>
<protein>
    <submittedName>
        <fullName evidence="3">Helix-turn-helix transcriptional regulator</fullName>
    </submittedName>
</protein>
<dbReference type="AlphaFoldDB" id="A0A554A402"/>
<dbReference type="Proteomes" id="UP000318521">
    <property type="component" value="Unassembled WGS sequence"/>
</dbReference>
<dbReference type="Pfam" id="PF01381">
    <property type="entry name" value="HTH_3"/>
    <property type="match status" value="1"/>
</dbReference>
<dbReference type="OrthoDB" id="9808239at2"/>
<dbReference type="SMART" id="SM00530">
    <property type="entry name" value="HTH_XRE"/>
    <property type="match status" value="1"/>
</dbReference>
<dbReference type="PROSITE" id="PS50943">
    <property type="entry name" value="HTH_CROC1"/>
    <property type="match status" value="1"/>
</dbReference>
<dbReference type="GO" id="GO:0003677">
    <property type="term" value="F:DNA binding"/>
    <property type="evidence" value="ECO:0007669"/>
    <property type="project" value="UniProtKB-KW"/>
</dbReference>